<reference evidence="3 4" key="1">
    <citation type="submission" date="2018-08" db="EMBL/GenBank/DDBJ databases">
        <title>A genome reference for cultivated species of the human gut microbiota.</title>
        <authorList>
            <person name="Zou Y."/>
            <person name="Xue W."/>
            <person name="Luo G."/>
        </authorList>
    </citation>
    <scope>NUCLEOTIDE SEQUENCE [LARGE SCALE GENOMIC DNA]</scope>
    <source>
        <strain evidence="3 4">AF18-46</strain>
    </source>
</reference>
<feature type="domain" description="Gfo/Idh/MocA-like oxidoreductase N-terminal" evidence="1">
    <location>
        <begin position="1"/>
        <end position="116"/>
    </location>
</feature>
<dbReference type="InterPro" id="IPR055170">
    <property type="entry name" value="GFO_IDH_MocA-like_dom"/>
</dbReference>
<dbReference type="AlphaFoldDB" id="A0A412PHR3"/>
<dbReference type="EMBL" id="QRWX01000001">
    <property type="protein sequence ID" value="RGT57690.1"/>
    <property type="molecule type" value="Genomic_DNA"/>
</dbReference>
<dbReference type="PANTHER" id="PTHR43054:SF1">
    <property type="entry name" value="SCYLLO-INOSITOL 2-DEHYDROGENASE (NADP(+)) IOLU"/>
    <property type="match status" value="1"/>
</dbReference>
<dbReference type="InterPro" id="IPR000683">
    <property type="entry name" value="Gfo/Idh/MocA-like_OxRdtase_N"/>
</dbReference>
<dbReference type="SUPFAM" id="SSF51735">
    <property type="entry name" value="NAD(P)-binding Rossmann-fold domains"/>
    <property type="match status" value="1"/>
</dbReference>
<feature type="domain" description="GFO/IDH/MocA-like oxidoreductase" evidence="2">
    <location>
        <begin position="136"/>
        <end position="246"/>
    </location>
</feature>
<name>A0A412PHR3_9FIRM</name>
<dbReference type="Gene3D" id="3.30.360.10">
    <property type="entry name" value="Dihydrodipicolinate Reductase, domain 2"/>
    <property type="match status" value="1"/>
</dbReference>
<evidence type="ECO:0000259" key="1">
    <source>
        <dbReference type="Pfam" id="PF01408"/>
    </source>
</evidence>
<evidence type="ECO:0000259" key="2">
    <source>
        <dbReference type="Pfam" id="PF22725"/>
    </source>
</evidence>
<dbReference type="SUPFAM" id="SSF55347">
    <property type="entry name" value="Glyceraldehyde-3-phosphate dehydrogenase-like, C-terminal domain"/>
    <property type="match status" value="1"/>
</dbReference>
<dbReference type="Pfam" id="PF01408">
    <property type="entry name" value="GFO_IDH_MocA"/>
    <property type="match status" value="1"/>
</dbReference>
<gene>
    <name evidence="3" type="ORF">DWX20_01190</name>
</gene>
<dbReference type="Gene3D" id="3.40.50.720">
    <property type="entry name" value="NAD(P)-binding Rossmann-like Domain"/>
    <property type="match status" value="1"/>
</dbReference>
<dbReference type="InterPro" id="IPR036291">
    <property type="entry name" value="NAD(P)-bd_dom_sf"/>
</dbReference>
<protein>
    <submittedName>
        <fullName evidence="3">Gfo/Idh/MocA family oxidoreductase</fullName>
    </submittedName>
</protein>
<dbReference type="Proteomes" id="UP000284731">
    <property type="component" value="Unassembled WGS sequence"/>
</dbReference>
<dbReference type="GO" id="GO:0000166">
    <property type="term" value="F:nucleotide binding"/>
    <property type="evidence" value="ECO:0007669"/>
    <property type="project" value="InterPro"/>
</dbReference>
<sequence length="322" mass="36362">MKVGIVGNGMIVPIAIEAMLRAEIEVTALWCRNGSKGKPIVEKYHIQNQYTDYQVFLGDDSFDTVYIGLTNTLHYQYAKNAILAGKHVIVEKPFTVSVTEAKELQALALKYGCMLFEAILLRYSQNYEHLREELPKIGNIKLIQANFSKYSSRYDKFRKGIMTPTFDKACGGGALMDLNVYNIHFVVGLFGMPKKVQYYPNLAENGVDTSGILIMEYPDFQAVCTAAKDSSSDPFVIIQGEEGTIVYPERPGYVRYGERHDRLTNLTEEIDVVVEEDPMKNEFLYMQEIIDTKNTEQMNAWLEKSIATVAVLEQALQSISQG</sequence>
<comment type="caution">
    <text evidence="3">The sequence shown here is derived from an EMBL/GenBank/DDBJ whole genome shotgun (WGS) entry which is preliminary data.</text>
</comment>
<organism evidence="3 4">
    <name type="scientific">Solobacterium moorei</name>
    <dbReference type="NCBI Taxonomy" id="102148"/>
    <lineage>
        <taxon>Bacteria</taxon>
        <taxon>Bacillati</taxon>
        <taxon>Bacillota</taxon>
        <taxon>Erysipelotrichia</taxon>
        <taxon>Erysipelotrichales</taxon>
        <taxon>Erysipelotrichaceae</taxon>
        <taxon>Solobacterium</taxon>
    </lineage>
</organism>
<evidence type="ECO:0000313" key="4">
    <source>
        <dbReference type="Proteomes" id="UP000284731"/>
    </source>
</evidence>
<dbReference type="PANTHER" id="PTHR43054">
    <property type="match status" value="1"/>
</dbReference>
<evidence type="ECO:0000313" key="3">
    <source>
        <dbReference type="EMBL" id="RGT57690.1"/>
    </source>
</evidence>
<dbReference type="RefSeq" id="WP_118764170.1">
    <property type="nucleotide sequence ID" value="NZ_CABJCF010000001.1"/>
</dbReference>
<dbReference type="Pfam" id="PF22725">
    <property type="entry name" value="GFO_IDH_MocA_C3"/>
    <property type="match status" value="1"/>
</dbReference>
<proteinExistence type="predicted"/>
<accession>A0A412PHR3</accession>